<dbReference type="InterPro" id="IPR000073">
    <property type="entry name" value="AB_hydrolase_1"/>
</dbReference>
<dbReference type="Proteomes" id="UP000011761">
    <property type="component" value="Unassembled WGS sequence"/>
</dbReference>
<dbReference type="RefSeq" id="XP_007676392.1">
    <property type="nucleotide sequence ID" value="XM_007678202.1"/>
</dbReference>
<dbReference type="AlphaFoldDB" id="M2MXD6"/>
<dbReference type="PANTHER" id="PTHR43798">
    <property type="entry name" value="MONOACYLGLYCEROL LIPASE"/>
    <property type="match status" value="1"/>
</dbReference>
<keyword evidence="3" id="KW-1185">Reference proteome</keyword>
<accession>M2MXD6</accession>
<dbReference type="GO" id="GO:0016020">
    <property type="term" value="C:membrane"/>
    <property type="evidence" value="ECO:0007669"/>
    <property type="project" value="TreeGrafter"/>
</dbReference>
<proteinExistence type="predicted"/>
<evidence type="ECO:0000313" key="2">
    <source>
        <dbReference type="EMBL" id="EMC96223.1"/>
    </source>
</evidence>
<protein>
    <recommendedName>
        <fullName evidence="1">AB hydrolase-1 domain-containing protein</fullName>
    </recommendedName>
</protein>
<dbReference type="OrthoDB" id="94039at2759"/>
<dbReference type="OMA" id="HSMGCAQ"/>
<dbReference type="Gene3D" id="3.40.50.1820">
    <property type="entry name" value="alpha/beta hydrolase"/>
    <property type="match status" value="1"/>
</dbReference>
<dbReference type="Pfam" id="PF12697">
    <property type="entry name" value="Abhydrolase_6"/>
    <property type="match status" value="1"/>
</dbReference>
<dbReference type="EMBL" id="KB445555">
    <property type="protein sequence ID" value="EMC96223.1"/>
    <property type="molecule type" value="Genomic_DNA"/>
</dbReference>
<organism evidence="2 3">
    <name type="scientific">Baudoinia panamericana (strain UAMH 10762)</name>
    <name type="common">Angels' share fungus</name>
    <name type="synonym">Baudoinia compniacensis (strain UAMH 10762)</name>
    <dbReference type="NCBI Taxonomy" id="717646"/>
    <lineage>
        <taxon>Eukaryota</taxon>
        <taxon>Fungi</taxon>
        <taxon>Dikarya</taxon>
        <taxon>Ascomycota</taxon>
        <taxon>Pezizomycotina</taxon>
        <taxon>Dothideomycetes</taxon>
        <taxon>Dothideomycetidae</taxon>
        <taxon>Mycosphaerellales</taxon>
        <taxon>Teratosphaeriaceae</taxon>
        <taxon>Baudoinia</taxon>
    </lineage>
</organism>
<dbReference type="KEGG" id="bcom:BAUCODRAFT_467173"/>
<name>M2MXD6_BAUPA</name>
<evidence type="ECO:0000313" key="3">
    <source>
        <dbReference type="Proteomes" id="UP000011761"/>
    </source>
</evidence>
<feature type="domain" description="AB hydrolase-1" evidence="1">
    <location>
        <begin position="58"/>
        <end position="363"/>
    </location>
</feature>
<dbReference type="GeneID" id="19114619"/>
<dbReference type="SUPFAM" id="SSF53474">
    <property type="entry name" value="alpha/beta-Hydrolases"/>
    <property type="match status" value="1"/>
</dbReference>
<evidence type="ECO:0000259" key="1">
    <source>
        <dbReference type="Pfam" id="PF12697"/>
    </source>
</evidence>
<dbReference type="InterPro" id="IPR029058">
    <property type="entry name" value="AB_hydrolase_fold"/>
</dbReference>
<gene>
    <name evidence="2" type="ORF">BAUCODRAFT_467173</name>
</gene>
<dbReference type="STRING" id="717646.M2MXD6"/>
<dbReference type="eggNOG" id="ENOG502S3SW">
    <property type="taxonomic scope" value="Eukaryota"/>
</dbReference>
<dbReference type="PANTHER" id="PTHR43798:SF33">
    <property type="entry name" value="HYDROLASE, PUTATIVE (AFU_ORTHOLOGUE AFUA_2G14860)-RELATED"/>
    <property type="match status" value="1"/>
</dbReference>
<sequence>MSCANFLVKAHRFPAQHIREYSGGLRSRDEDIIYLEAKQYIPRNNLEAHESDLTILAAHAIGFPKELYEPLWDDMLKQWNYSSLRIRSIWIADASNQGASSALNEAIQGDDPSFFDHPRDLLHMINTLREHFPPPLVGVGHSSGATALIQLTLLHPRLLSSLVLFDPIIGHGSATEFATMFYRNTLRPDLWSSRSDCEQYFRSLWRTWDPRVYQLFLQHNLHETPTLLHPEPGKVTLRTTKAQEAWMYGRSCFGLINQYGDLTAPEMRTLYPDLNETVRISYPFYRPEDVHIWQQLPHVRPSILYVFPSSGPSADTAQREAKIDRTGIGTGGSGGKAHDRVRSVVVDDAGHLLPFEKPAKCAAVTAQWLQQDLTAWRERSEYAKQHRDEKSTDQLALSEIWIRQAEAFYKRAKASAQATQKLKAKL</sequence>
<dbReference type="HOGENOM" id="CLU_036837_0_0_1"/>
<dbReference type="InterPro" id="IPR050266">
    <property type="entry name" value="AB_hydrolase_sf"/>
</dbReference>
<reference evidence="2 3" key="1">
    <citation type="journal article" date="2012" name="PLoS Pathog.">
        <title>Diverse lifestyles and strategies of plant pathogenesis encoded in the genomes of eighteen Dothideomycetes fungi.</title>
        <authorList>
            <person name="Ohm R.A."/>
            <person name="Feau N."/>
            <person name="Henrissat B."/>
            <person name="Schoch C.L."/>
            <person name="Horwitz B.A."/>
            <person name="Barry K.W."/>
            <person name="Condon B.J."/>
            <person name="Copeland A.C."/>
            <person name="Dhillon B."/>
            <person name="Glaser F."/>
            <person name="Hesse C.N."/>
            <person name="Kosti I."/>
            <person name="LaButti K."/>
            <person name="Lindquist E.A."/>
            <person name="Lucas S."/>
            <person name="Salamov A.A."/>
            <person name="Bradshaw R.E."/>
            <person name="Ciuffetti L."/>
            <person name="Hamelin R.C."/>
            <person name="Kema G.H.J."/>
            <person name="Lawrence C."/>
            <person name="Scott J.A."/>
            <person name="Spatafora J.W."/>
            <person name="Turgeon B.G."/>
            <person name="de Wit P.J.G.M."/>
            <person name="Zhong S."/>
            <person name="Goodwin S.B."/>
            <person name="Grigoriev I.V."/>
        </authorList>
    </citation>
    <scope>NUCLEOTIDE SEQUENCE [LARGE SCALE GENOMIC DNA]</scope>
    <source>
        <strain evidence="2 3">UAMH 10762</strain>
    </source>
</reference>